<dbReference type="GO" id="GO:0003723">
    <property type="term" value="F:RNA binding"/>
    <property type="evidence" value="ECO:0007669"/>
    <property type="project" value="InterPro"/>
</dbReference>
<dbReference type="EMBL" id="CP051143">
    <property type="protein sequence ID" value="QIX01921.1"/>
    <property type="molecule type" value="Genomic_DNA"/>
</dbReference>
<dbReference type="OrthoDB" id="5425539at2759"/>
<sequence>MQGRYPANFKNNEDIQFNSGCDGLSLLEWPLLENNDLFMSGDDQGSDRLILGVHTSNGKFSGLTICGCAYHPAGSNGFKTCTFDGSA</sequence>
<dbReference type="AlphaFoldDB" id="A0A6H0Y4S8"/>
<dbReference type="Pfam" id="PF00545">
    <property type="entry name" value="Ribonuclease"/>
    <property type="match status" value="1"/>
</dbReference>
<evidence type="ECO:0000256" key="2">
    <source>
        <dbReference type="ARBA" id="ARBA00022801"/>
    </source>
</evidence>
<keyword evidence="2" id="KW-0378">Hydrolase</keyword>
<keyword evidence="4" id="KW-1185">Reference proteome</keyword>
<dbReference type="GO" id="GO:0016787">
    <property type="term" value="F:hydrolase activity"/>
    <property type="evidence" value="ECO:0007669"/>
    <property type="project" value="UniProtKB-KW"/>
</dbReference>
<keyword evidence="1" id="KW-0540">Nuclease</keyword>
<protein>
    <submittedName>
        <fullName evidence="3">Uncharacterized protein</fullName>
    </submittedName>
</protein>
<evidence type="ECO:0000256" key="1">
    <source>
        <dbReference type="ARBA" id="ARBA00022722"/>
    </source>
</evidence>
<dbReference type="SUPFAM" id="SSF53933">
    <property type="entry name" value="Microbial ribonucleases"/>
    <property type="match status" value="1"/>
</dbReference>
<dbReference type="InterPro" id="IPR000026">
    <property type="entry name" value="N1-like"/>
</dbReference>
<dbReference type="Gene3D" id="3.10.450.30">
    <property type="entry name" value="Microbial ribonucleases"/>
    <property type="match status" value="1"/>
</dbReference>
<dbReference type="GO" id="GO:0004521">
    <property type="term" value="F:RNA endonuclease activity"/>
    <property type="evidence" value="ECO:0007669"/>
    <property type="project" value="InterPro"/>
</dbReference>
<proteinExistence type="predicted"/>
<organism evidence="3 4">
    <name type="scientific">Peltaster fructicola</name>
    <dbReference type="NCBI Taxonomy" id="286661"/>
    <lineage>
        <taxon>Eukaryota</taxon>
        <taxon>Fungi</taxon>
        <taxon>Dikarya</taxon>
        <taxon>Ascomycota</taxon>
        <taxon>Pezizomycotina</taxon>
        <taxon>Dothideomycetes</taxon>
        <taxon>Dothideomycetes incertae sedis</taxon>
        <taxon>Peltaster</taxon>
    </lineage>
</organism>
<dbReference type="Proteomes" id="UP000503462">
    <property type="component" value="Chromosome 5"/>
</dbReference>
<reference evidence="3 4" key="1">
    <citation type="journal article" date="2016" name="Sci. Rep.">
        <title>Peltaster fructicola genome reveals evolution from an invasive phytopathogen to an ectophytic parasite.</title>
        <authorList>
            <person name="Xu C."/>
            <person name="Chen H."/>
            <person name="Gleason M.L."/>
            <person name="Xu J.R."/>
            <person name="Liu H."/>
            <person name="Zhang R."/>
            <person name="Sun G."/>
        </authorList>
    </citation>
    <scope>NUCLEOTIDE SEQUENCE [LARGE SCALE GENOMIC DNA]</scope>
    <source>
        <strain evidence="3 4">LNHT1506</strain>
    </source>
</reference>
<evidence type="ECO:0000313" key="4">
    <source>
        <dbReference type="Proteomes" id="UP000503462"/>
    </source>
</evidence>
<dbReference type="InterPro" id="IPR016191">
    <property type="entry name" value="Ribonuclease/ribotoxin"/>
</dbReference>
<gene>
    <name evidence="3" type="ORF">AMS68_007438</name>
</gene>
<name>A0A6H0Y4S8_9PEZI</name>
<accession>A0A6H0Y4S8</accession>
<evidence type="ECO:0000313" key="3">
    <source>
        <dbReference type="EMBL" id="QIX01921.1"/>
    </source>
</evidence>